<name>A0ABD1WVA7_9LAMI</name>
<evidence type="ECO:0000313" key="2">
    <source>
        <dbReference type="Proteomes" id="UP001604277"/>
    </source>
</evidence>
<keyword evidence="2" id="KW-1185">Reference proteome</keyword>
<dbReference type="Proteomes" id="UP001604277">
    <property type="component" value="Unassembled WGS sequence"/>
</dbReference>
<reference evidence="2" key="1">
    <citation type="submission" date="2024-07" db="EMBL/GenBank/DDBJ databases">
        <title>Two chromosome-level genome assemblies of Korean endemic species Abeliophyllum distichum and Forsythia ovata (Oleaceae).</title>
        <authorList>
            <person name="Jang H."/>
        </authorList>
    </citation>
    <scope>NUCLEOTIDE SEQUENCE [LARGE SCALE GENOMIC DNA]</scope>
</reference>
<gene>
    <name evidence="1" type="ORF">Fot_07255</name>
</gene>
<proteinExistence type="predicted"/>
<organism evidence="1 2">
    <name type="scientific">Forsythia ovata</name>
    <dbReference type="NCBI Taxonomy" id="205694"/>
    <lineage>
        <taxon>Eukaryota</taxon>
        <taxon>Viridiplantae</taxon>
        <taxon>Streptophyta</taxon>
        <taxon>Embryophyta</taxon>
        <taxon>Tracheophyta</taxon>
        <taxon>Spermatophyta</taxon>
        <taxon>Magnoliopsida</taxon>
        <taxon>eudicotyledons</taxon>
        <taxon>Gunneridae</taxon>
        <taxon>Pentapetalae</taxon>
        <taxon>asterids</taxon>
        <taxon>lamiids</taxon>
        <taxon>Lamiales</taxon>
        <taxon>Oleaceae</taxon>
        <taxon>Forsythieae</taxon>
        <taxon>Forsythia</taxon>
    </lineage>
</organism>
<sequence>MPFFQALKPPPLAKNWILTARKLLRIFQTPPSARTILQPNTGSFSLIQPLSFSQVVDKYAEYINQKKIMEMPKKFDTHIARYNMAVQLYKHALEQPDLPSTRRSK</sequence>
<dbReference type="AlphaFoldDB" id="A0ABD1WVA7"/>
<evidence type="ECO:0000313" key="1">
    <source>
        <dbReference type="EMBL" id="KAL2553636.1"/>
    </source>
</evidence>
<accession>A0ABD1WVA7</accession>
<comment type="caution">
    <text evidence="1">The sequence shown here is derived from an EMBL/GenBank/DDBJ whole genome shotgun (WGS) entry which is preliminary data.</text>
</comment>
<dbReference type="EMBL" id="JBFOLJ010000002">
    <property type="protein sequence ID" value="KAL2553636.1"/>
    <property type="molecule type" value="Genomic_DNA"/>
</dbReference>
<protein>
    <submittedName>
        <fullName evidence="1">Uncharacterized protein</fullName>
    </submittedName>
</protein>